<keyword evidence="2" id="KW-0408">Iron</keyword>
<evidence type="ECO:0000256" key="1">
    <source>
        <dbReference type="ARBA" id="ARBA00022723"/>
    </source>
</evidence>
<accession>A0A1H8BKY5</accession>
<evidence type="ECO:0000256" key="4">
    <source>
        <dbReference type="SAM" id="MobiDB-lite"/>
    </source>
</evidence>
<organism evidence="6 7">
    <name type="scientific">Hydrogenoanaerobacterium saccharovorans</name>
    <dbReference type="NCBI Taxonomy" id="474960"/>
    <lineage>
        <taxon>Bacteria</taxon>
        <taxon>Bacillati</taxon>
        <taxon>Bacillota</taxon>
        <taxon>Clostridia</taxon>
        <taxon>Eubacteriales</taxon>
        <taxon>Oscillospiraceae</taxon>
        <taxon>Hydrogenoanaerobacterium</taxon>
    </lineage>
</organism>
<keyword evidence="3" id="KW-0411">Iron-sulfur</keyword>
<dbReference type="EMBL" id="FOCG01000001">
    <property type="protein sequence ID" value="SEM83139.1"/>
    <property type="molecule type" value="Genomic_DNA"/>
</dbReference>
<evidence type="ECO:0000259" key="5">
    <source>
        <dbReference type="PROSITE" id="PS51379"/>
    </source>
</evidence>
<sequence length="282" mass="32040">MKNVIYYFTGTGNSLRAAQVIAERLGDTEIISMRCDPKDVLSESAERIGFVFPVHHWTMPAYAIHFVERVKLNAKAYIFAVSTPGLINGGCQDKLAELLQKKHCILSYGEKVYSVANYVAMYPAFPNPDKRVPKTEKQLEYIAQEIAEKKLRNHPHANSITRWLAPRKMQKFIEHCPSNDKYFSVWDDCISCGLCAKVCTCHNISFENGKPTFHHHCSQCMACISFCPKQAINFPKYTRERKKYHNPHVTVTDVASDRKQYPPQKAERSHAGGAWGGAVRIT</sequence>
<dbReference type="AlphaFoldDB" id="A0A1H8BKY5"/>
<evidence type="ECO:0000256" key="3">
    <source>
        <dbReference type="ARBA" id="ARBA00023014"/>
    </source>
</evidence>
<feature type="region of interest" description="Disordered" evidence="4">
    <location>
        <begin position="256"/>
        <end position="282"/>
    </location>
</feature>
<dbReference type="Proteomes" id="UP000199158">
    <property type="component" value="Unassembled WGS sequence"/>
</dbReference>
<dbReference type="SUPFAM" id="SSF52218">
    <property type="entry name" value="Flavoproteins"/>
    <property type="match status" value="1"/>
</dbReference>
<keyword evidence="7" id="KW-1185">Reference proteome</keyword>
<feature type="domain" description="4Fe-4S ferredoxin-type" evidence="5">
    <location>
        <begin position="209"/>
        <end position="237"/>
    </location>
</feature>
<dbReference type="InterPro" id="IPR029039">
    <property type="entry name" value="Flavoprotein-like_sf"/>
</dbReference>
<gene>
    <name evidence="6" type="ORF">SAMN05216180_1950</name>
</gene>
<dbReference type="PROSITE" id="PS51379">
    <property type="entry name" value="4FE4S_FER_2"/>
    <property type="match status" value="2"/>
</dbReference>
<dbReference type="Pfam" id="PF12724">
    <property type="entry name" value="Flavodoxin_5"/>
    <property type="match status" value="1"/>
</dbReference>
<evidence type="ECO:0000313" key="6">
    <source>
        <dbReference type="EMBL" id="SEM83139.1"/>
    </source>
</evidence>
<name>A0A1H8BKY5_9FIRM</name>
<dbReference type="PROSITE" id="PS00198">
    <property type="entry name" value="4FE4S_FER_1"/>
    <property type="match status" value="1"/>
</dbReference>
<proteinExistence type="predicted"/>
<feature type="compositionally biased region" description="Basic and acidic residues" evidence="4">
    <location>
        <begin position="256"/>
        <end position="270"/>
    </location>
</feature>
<dbReference type="RefSeq" id="WP_123810989.1">
    <property type="nucleotide sequence ID" value="NZ_FOCG01000001.1"/>
</dbReference>
<dbReference type="InterPro" id="IPR017896">
    <property type="entry name" value="4Fe4S_Fe-S-bd"/>
</dbReference>
<dbReference type="NCBIfam" id="NF038196">
    <property type="entry name" value="ferrodoxin_EFR1"/>
    <property type="match status" value="1"/>
</dbReference>
<dbReference type="GO" id="GO:0051536">
    <property type="term" value="F:iron-sulfur cluster binding"/>
    <property type="evidence" value="ECO:0007669"/>
    <property type="project" value="UniProtKB-KW"/>
</dbReference>
<dbReference type="Gene3D" id="3.40.50.360">
    <property type="match status" value="1"/>
</dbReference>
<reference evidence="6 7" key="1">
    <citation type="submission" date="2016-10" db="EMBL/GenBank/DDBJ databases">
        <authorList>
            <person name="de Groot N.N."/>
        </authorList>
    </citation>
    <scope>NUCLEOTIDE SEQUENCE [LARGE SCALE GENOMIC DNA]</scope>
    <source>
        <strain evidence="6 7">CGMCC 1.5070</strain>
    </source>
</reference>
<feature type="domain" description="4Fe-4S ferredoxin-type" evidence="5">
    <location>
        <begin position="180"/>
        <end position="208"/>
    </location>
</feature>
<dbReference type="GO" id="GO:0046872">
    <property type="term" value="F:metal ion binding"/>
    <property type="evidence" value="ECO:0007669"/>
    <property type="project" value="UniProtKB-KW"/>
</dbReference>
<keyword evidence="1" id="KW-0479">Metal-binding</keyword>
<evidence type="ECO:0000256" key="2">
    <source>
        <dbReference type="ARBA" id="ARBA00023004"/>
    </source>
</evidence>
<dbReference type="InterPro" id="IPR026816">
    <property type="entry name" value="Flavodoxin_dom"/>
</dbReference>
<protein>
    <submittedName>
        <fullName evidence="6">Flavodoxin domain-containing protein</fullName>
    </submittedName>
</protein>
<dbReference type="InterPro" id="IPR047964">
    <property type="entry name" value="EFR1-like"/>
</dbReference>
<dbReference type="InterPro" id="IPR017900">
    <property type="entry name" value="4Fe4S_Fe_S_CS"/>
</dbReference>
<dbReference type="Gene3D" id="3.30.70.20">
    <property type="match status" value="1"/>
</dbReference>
<dbReference type="SUPFAM" id="SSF54862">
    <property type="entry name" value="4Fe-4S ferredoxins"/>
    <property type="match status" value="1"/>
</dbReference>
<evidence type="ECO:0000313" key="7">
    <source>
        <dbReference type="Proteomes" id="UP000199158"/>
    </source>
</evidence>
<dbReference type="OrthoDB" id="9813995at2"/>
<dbReference type="STRING" id="474960.SAMN05216180_1950"/>